<keyword evidence="1" id="KW-1133">Transmembrane helix</keyword>
<keyword evidence="3" id="KW-1185">Reference proteome</keyword>
<dbReference type="OrthoDB" id="1365285at2"/>
<dbReference type="AlphaFoldDB" id="A0A434AAC6"/>
<dbReference type="Proteomes" id="UP000288102">
    <property type="component" value="Unassembled WGS sequence"/>
</dbReference>
<gene>
    <name evidence="2" type="ORF">D0817_05490</name>
</gene>
<evidence type="ECO:0000313" key="3">
    <source>
        <dbReference type="Proteomes" id="UP000288102"/>
    </source>
</evidence>
<dbReference type="EMBL" id="QWDM01000003">
    <property type="protein sequence ID" value="RUT71330.1"/>
    <property type="molecule type" value="Genomic_DNA"/>
</dbReference>
<protein>
    <submittedName>
        <fullName evidence="2">PrgI family protein</fullName>
    </submittedName>
</protein>
<evidence type="ECO:0000313" key="2">
    <source>
        <dbReference type="EMBL" id="RUT71330.1"/>
    </source>
</evidence>
<sequence length="94" mass="9984">MENMSNFINPLLVGTTAHLEQNTSKISAKQLVLAGVGSLIIGAALKKTGHAQTGAFVAGLAIPLLTSAVYKKIKSKKLENVNKSTDITGNYYEH</sequence>
<accession>A0A434AAC6</accession>
<name>A0A434AAC6_9FLAO</name>
<reference evidence="3" key="1">
    <citation type="journal article" date="2019" name="Syst. Appl. Microbiol.">
        <title>Flavobacterium circumlabens sp. nov. and Flavobacterium cupreum sp. nov., two psychrotrophic species isolated from Antarctic environmental samples.</title>
        <authorList>
            <person name="Kralova S."/>
            <person name="Busse H.-J."/>
            <person name="Svec P."/>
            <person name="Maslanova I."/>
            <person name="Stankova E."/>
            <person name="Bartak M."/>
            <person name="Sedlacek I."/>
        </authorList>
    </citation>
    <scope>NUCLEOTIDE SEQUENCE [LARGE SCALE GENOMIC DNA]</scope>
    <source>
        <strain evidence="3">CCM 8825</strain>
    </source>
</reference>
<feature type="transmembrane region" description="Helical" evidence="1">
    <location>
        <begin position="51"/>
        <end position="70"/>
    </location>
</feature>
<organism evidence="2 3">
    <name type="scientific">Flavobacterium cupreum</name>
    <dbReference type="NCBI Taxonomy" id="2133766"/>
    <lineage>
        <taxon>Bacteria</taxon>
        <taxon>Pseudomonadati</taxon>
        <taxon>Bacteroidota</taxon>
        <taxon>Flavobacteriia</taxon>
        <taxon>Flavobacteriales</taxon>
        <taxon>Flavobacteriaceae</taxon>
        <taxon>Flavobacterium</taxon>
    </lineage>
</organism>
<keyword evidence="1" id="KW-0812">Transmembrane</keyword>
<evidence type="ECO:0000256" key="1">
    <source>
        <dbReference type="SAM" id="Phobius"/>
    </source>
</evidence>
<keyword evidence="1" id="KW-0472">Membrane</keyword>
<comment type="caution">
    <text evidence="2">The sequence shown here is derived from an EMBL/GenBank/DDBJ whole genome shotgun (WGS) entry which is preliminary data.</text>
</comment>
<proteinExistence type="predicted"/>